<dbReference type="FunFam" id="3.40.50.12160:FF:000005">
    <property type="entry name" value="threonylcarbamoyladenosine tRNA methylthiotransferase isoform X1"/>
    <property type="match status" value="1"/>
</dbReference>
<evidence type="ECO:0000256" key="3">
    <source>
        <dbReference type="ARBA" id="ARBA00008616"/>
    </source>
</evidence>
<evidence type="ECO:0000256" key="7">
    <source>
        <dbReference type="ARBA" id="ARBA00022692"/>
    </source>
</evidence>
<dbReference type="InterPro" id="IPR006638">
    <property type="entry name" value="Elp3/MiaA/NifB-like_rSAM"/>
</dbReference>
<evidence type="ECO:0000259" key="16">
    <source>
        <dbReference type="PROSITE" id="PS50926"/>
    </source>
</evidence>
<evidence type="ECO:0000259" key="18">
    <source>
        <dbReference type="PROSITE" id="PS51918"/>
    </source>
</evidence>
<evidence type="ECO:0000256" key="2">
    <source>
        <dbReference type="ARBA" id="ARBA00004167"/>
    </source>
</evidence>
<evidence type="ECO:0000256" key="6">
    <source>
        <dbReference type="ARBA" id="ARBA00022691"/>
    </source>
</evidence>
<reference evidence="20" key="3">
    <citation type="submission" date="2015-06" db="UniProtKB">
        <authorList>
            <consortium name="EnsemblMetazoa"/>
        </authorList>
    </citation>
    <scope>IDENTIFICATION</scope>
</reference>
<dbReference type="InterPro" id="IPR020612">
    <property type="entry name" value="Methylthiotransferase_CS"/>
</dbReference>
<keyword evidence="13" id="KW-0472">Membrane</keyword>
<dbReference type="InterPro" id="IPR038135">
    <property type="entry name" value="Methylthiotransferase_N_sf"/>
</dbReference>
<keyword evidence="15" id="KW-0256">Endoplasmic reticulum</keyword>
<comment type="function">
    <text evidence="1 15">Catalyzes the methylthiolation of N6-threonylcarbamoyladenosine (t(6)A), leading to the formation of 2-methylthio-N6-threonylcarbamoyladenosine (ms(2)t(6)A) at position 37 in tRNAs that read codons beginning with adenine.</text>
</comment>
<comment type="subcellular location">
    <subcellularLocation>
        <location evidence="15">Endoplasmic reticulum membrane</location>
        <topology evidence="15">Single-pass membrane protein</topology>
    </subcellularLocation>
    <subcellularLocation>
        <location evidence="2">Membrane</location>
        <topology evidence="2">Single-pass membrane protein</topology>
    </subcellularLocation>
</comment>
<comment type="catalytic activity">
    <reaction evidence="14 15">
        <text>N(6)-L-threonylcarbamoyladenosine(37) in tRNA + (sulfur carrier)-SH + AH2 + 2 S-adenosyl-L-methionine = 2-methylsulfanyl-N(6)-L-threonylcarbamoyladenosine(37) in tRNA + (sulfur carrier)-H + 5'-deoxyadenosine + L-methionine + A + S-adenosyl-L-homocysteine + 2 H(+)</text>
        <dbReference type="Rhea" id="RHEA:37075"/>
        <dbReference type="Rhea" id="RHEA-COMP:10163"/>
        <dbReference type="Rhea" id="RHEA-COMP:11092"/>
        <dbReference type="Rhea" id="RHEA-COMP:14737"/>
        <dbReference type="Rhea" id="RHEA-COMP:14739"/>
        <dbReference type="ChEBI" id="CHEBI:13193"/>
        <dbReference type="ChEBI" id="CHEBI:15378"/>
        <dbReference type="ChEBI" id="CHEBI:17319"/>
        <dbReference type="ChEBI" id="CHEBI:17499"/>
        <dbReference type="ChEBI" id="CHEBI:29917"/>
        <dbReference type="ChEBI" id="CHEBI:57844"/>
        <dbReference type="ChEBI" id="CHEBI:57856"/>
        <dbReference type="ChEBI" id="CHEBI:59789"/>
        <dbReference type="ChEBI" id="CHEBI:64428"/>
        <dbReference type="ChEBI" id="CHEBI:74418"/>
        <dbReference type="ChEBI" id="CHEBI:74420"/>
        <dbReference type="EC" id="2.8.4.5"/>
    </reaction>
</comment>
<dbReference type="InterPro" id="IPR058240">
    <property type="entry name" value="rSAM_sf"/>
</dbReference>
<name>N1PB52_CAPTE</name>
<dbReference type="NCBIfam" id="TIGR00089">
    <property type="entry name" value="MiaB/RimO family radical SAM methylthiotransferase"/>
    <property type="match status" value="1"/>
</dbReference>
<evidence type="ECO:0000313" key="20">
    <source>
        <dbReference type="EnsemblMetazoa" id="CapteP20043"/>
    </source>
</evidence>
<dbReference type="OMA" id="HYAYPTG"/>
<dbReference type="SFLD" id="SFLDG01082">
    <property type="entry name" value="B12-binding_domain_containing"/>
    <property type="match status" value="1"/>
</dbReference>
<proteinExistence type="inferred from homology"/>
<feature type="domain" description="MTTase N-terminal" evidence="17">
    <location>
        <begin position="68"/>
        <end position="176"/>
    </location>
</feature>
<keyword evidence="7" id="KW-0812">Transmembrane</keyword>
<evidence type="ECO:0000256" key="15">
    <source>
        <dbReference type="RuleBase" id="RU368081"/>
    </source>
</evidence>
<keyword evidence="21" id="KW-1185">Reference proteome</keyword>
<evidence type="ECO:0000256" key="8">
    <source>
        <dbReference type="ARBA" id="ARBA00022694"/>
    </source>
</evidence>
<dbReference type="GO" id="GO:0005789">
    <property type="term" value="C:endoplasmic reticulum membrane"/>
    <property type="evidence" value="ECO:0007669"/>
    <property type="project" value="UniProtKB-SubCell"/>
</dbReference>
<keyword evidence="10" id="KW-1133">Transmembrane helix</keyword>
<dbReference type="EMBL" id="AMQN01000055">
    <property type="status" value="NOT_ANNOTATED_CDS"/>
    <property type="molecule type" value="Genomic_DNA"/>
</dbReference>
<dbReference type="AlphaFoldDB" id="N1PB52"/>
<keyword evidence="8 15" id="KW-0819">tRNA processing</keyword>
<keyword evidence="9 15" id="KW-0479">Metal-binding</keyword>
<dbReference type="NCBIfam" id="TIGR01578">
    <property type="entry name" value="MiaB-like-B"/>
    <property type="match status" value="1"/>
</dbReference>
<feature type="domain" description="TRAM" evidence="16">
    <location>
        <begin position="435"/>
        <end position="497"/>
    </location>
</feature>
<keyword evidence="4 15" id="KW-0004">4Fe-4S</keyword>
<evidence type="ECO:0000256" key="5">
    <source>
        <dbReference type="ARBA" id="ARBA00022679"/>
    </source>
</evidence>
<dbReference type="Pfam" id="PF04055">
    <property type="entry name" value="Radical_SAM"/>
    <property type="match status" value="1"/>
</dbReference>
<dbReference type="PROSITE" id="PS50926">
    <property type="entry name" value="TRAM"/>
    <property type="match status" value="1"/>
</dbReference>
<dbReference type="Gene3D" id="3.30.750.200">
    <property type="match status" value="1"/>
</dbReference>
<dbReference type="PANTHER" id="PTHR11918:SF45">
    <property type="entry name" value="THREONYLCARBAMOYLADENOSINE TRNA METHYLTHIOTRANSFERASE"/>
    <property type="match status" value="1"/>
</dbReference>
<evidence type="ECO:0000256" key="13">
    <source>
        <dbReference type="ARBA" id="ARBA00023136"/>
    </source>
</evidence>
<reference evidence="21" key="1">
    <citation type="submission" date="2012-12" db="EMBL/GenBank/DDBJ databases">
        <authorList>
            <person name="Hellsten U."/>
            <person name="Grimwood J."/>
            <person name="Chapman J.A."/>
            <person name="Shapiro H."/>
            <person name="Aerts A."/>
            <person name="Otillar R.P."/>
            <person name="Terry A.Y."/>
            <person name="Boore J.L."/>
            <person name="Simakov O."/>
            <person name="Marletaz F."/>
            <person name="Cho S.-J."/>
            <person name="Edsinger-Gonzales E."/>
            <person name="Havlak P."/>
            <person name="Kuo D.-H."/>
            <person name="Larsson T."/>
            <person name="Lv J."/>
            <person name="Arendt D."/>
            <person name="Savage R."/>
            <person name="Osoegawa K."/>
            <person name="de Jong P."/>
            <person name="Lindberg D.R."/>
            <person name="Seaver E.C."/>
            <person name="Weisblat D.A."/>
            <person name="Putnam N.H."/>
            <person name="Grigoriev I.V."/>
            <person name="Rokhsar D.S."/>
        </authorList>
    </citation>
    <scope>NUCLEOTIDE SEQUENCE</scope>
    <source>
        <strain evidence="21">I ESC-2004</strain>
    </source>
</reference>
<evidence type="ECO:0000313" key="19">
    <source>
        <dbReference type="EMBL" id="ELU18907.1"/>
    </source>
</evidence>
<dbReference type="GO" id="GO:0051539">
    <property type="term" value="F:4 iron, 4 sulfur cluster binding"/>
    <property type="evidence" value="ECO:0007669"/>
    <property type="project" value="UniProtKB-UniRule"/>
</dbReference>
<dbReference type="EMBL" id="KB291798">
    <property type="protein sequence ID" value="ELU18907.1"/>
    <property type="molecule type" value="Genomic_DNA"/>
</dbReference>
<evidence type="ECO:0000256" key="11">
    <source>
        <dbReference type="ARBA" id="ARBA00023004"/>
    </source>
</evidence>
<evidence type="ECO:0000313" key="21">
    <source>
        <dbReference type="Proteomes" id="UP000014760"/>
    </source>
</evidence>
<dbReference type="PROSITE" id="PS51449">
    <property type="entry name" value="MTTASE_N"/>
    <property type="match status" value="1"/>
</dbReference>
<evidence type="ECO:0000256" key="4">
    <source>
        <dbReference type="ARBA" id="ARBA00022485"/>
    </source>
</evidence>
<dbReference type="HOGENOM" id="CLU_018697_4_1_1"/>
<keyword evidence="5 15" id="KW-0808">Transferase</keyword>
<protein>
    <recommendedName>
        <fullName evidence="15">tRNA-t(6)A37 methylthiotransferase</fullName>
        <ecNumber evidence="15">2.8.4.5</ecNumber>
    </recommendedName>
</protein>
<evidence type="ECO:0000256" key="1">
    <source>
        <dbReference type="ARBA" id="ARBA00002399"/>
    </source>
</evidence>
<accession>N1PB52</accession>
<dbReference type="SUPFAM" id="SSF102114">
    <property type="entry name" value="Radical SAM enzymes"/>
    <property type="match status" value="1"/>
</dbReference>
<dbReference type="Proteomes" id="UP000014760">
    <property type="component" value="Unassembled WGS sequence"/>
</dbReference>
<evidence type="ECO:0000256" key="14">
    <source>
        <dbReference type="ARBA" id="ARBA00051661"/>
    </source>
</evidence>
<keyword evidence="6 15" id="KW-0949">S-adenosyl-L-methionine</keyword>
<dbReference type="EC" id="2.8.4.5" evidence="15"/>
<dbReference type="Gene3D" id="3.40.50.12160">
    <property type="entry name" value="Methylthiotransferase, N-terminal domain"/>
    <property type="match status" value="1"/>
</dbReference>
<dbReference type="Gene3D" id="3.30.750.210">
    <property type="match status" value="1"/>
</dbReference>
<dbReference type="EnsemblMetazoa" id="CapteT20043">
    <property type="protein sequence ID" value="CapteP20043"/>
    <property type="gene ID" value="CapteG20043"/>
</dbReference>
<keyword evidence="11 15" id="KW-0408">Iron</keyword>
<evidence type="ECO:0000256" key="12">
    <source>
        <dbReference type="ARBA" id="ARBA00023014"/>
    </source>
</evidence>
<dbReference type="InterPro" id="IPR013848">
    <property type="entry name" value="Methylthiotransferase_N"/>
</dbReference>
<dbReference type="Pfam" id="PF00919">
    <property type="entry name" value="UPF0004"/>
    <property type="match status" value="1"/>
</dbReference>
<dbReference type="GO" id="GO:0046872">
    <property type="term" value="F:metal ion binding"/>
    <property type="evidence" value="ECO:0007669"/>
    <property type="project" value="UniProtKB-UniRule"/>
</dbReference>
<dbReference type="STRING" id="283909.N1PB52"/>
<dbReference type="InterPro" id="IPR005839">
    <property type="entry name" value="Methylthiotransferase"/>
</dbReference>
<dbReference type="Pfam" id="PF01938">
    <property type="entry name" value="TRAM"/>
    <property type="match status" value="1"/>
</dbReference>
<sequence>MPEVELLGEGAIDDIEDIFSKTSEGIPREKVRKHVVARARKQRASKRNAPEASQVQHPLADSVIPGTQNIYVKTWGCAHNSSDGEYMAGQLAAYGYTITEDKDSAHLWLLNSCTVKNPAEDHFRNEITKAKEQGKYVVISGCVPQGAPRASYIQGLSVIGVHQIDRVVEVVEETLKGNAVRLFGQKKEAGKKLGGAALSLPKIRRNPLIEIIAINTGCLNACTYCKTKHARGELGSYPIEQIVNRAKQSFEEGVVEIWLTSEDLGAYGIDIGVTLPQLLWQLVETIPDGAMMRLGMTNPPYILEHLEEMAKILKHPRVYSFLHVPVQSGSDAVLGDMKREYCRADFMHVVDFLKERVPNITVATDIICGFPTETEEDFDETMTLVEKYHFPSLFINQFFPRPGTPAAKMERIPPPQVKKRSKQLTELFHSYQTYGNQVGQTQTVLVTEISHDGNYFVGHNKHYDQVLVPKETELIGKCVDVVIVEAGKHFMKAELATDLKLRRPENVPPPLVHGKVSGFDEQVSSSNRIKGSEHPIWVRMAVGALLVGLFIRCVGTYMGYL</sequence>
<dbReference type="PROSITE" id="PS01278">
    <property type="entry name" value="MTTASE_RADICAL"/>
    <property type="match status" value="1"/>
</dbReference>
<comment type="similarity">
    <text evidence="3 15">Belongs to the methylthiotransferase family. CDKAL1 subfamily.</text>
</comment>
<dbReference type="InterPro" id="IPR007197">
    <property type="entry name" value="rSAM"/>
</dbReference>
<dbReference type="GO" id="GO:0035598">
    <property type="term" value="F:tRNA (N(6)-L-threonylcarbamoyladenosine(37)-C(2))-methylthiotransferase activity"/>
    <property type="evidence" value="ECO:0007669"/>
    <property type="project" value="UniProtKB-UniRule"/>
</dbReference>
<dbReference type="FunFam" id="3.80.30.20:FF:000002">
    <property type="entry name" value="threonylcarbamoyladenosine tRNA methylthiotransferase isoform X2"/>
    <property type="match status" value="1"/>
</dbReference>
<feature type="domain" description="Radical SAM core" evidence="18">
    <location>
        <begin position="204"/>
        <end position="436"/>
    </location>
</feature>
<dbReference type="FunCoup" id="N1PB52">
    <property type="interactions" value="1917"/>
</dbReference>
<evidence type="ECO:0000256" key="9">
    <source>
        <dbReference type="ARBA" id="ARBA00022723"/>
    </source>
</evidence>
<dbReference type="InterPro" id="IPR002792">
    <property type="entry name" value="TRAM_dom"/>
</dbReference>
<evidence type="ECO:0000256" key="10">
    <source>
        <dbReference type="ARBA" id="ARBA00022989"/>
    </source>
</evidence>
<organism evidence="19">
    <name type="scientific">Capitella teleta</name>
    <name type="common">Polychaete worm</name>
    <dbReference type="NCBI Taxonomy" id="283909"/>
    <lineage>
        <taxon>Eukaryota</taxon>
        <taxon>Metazoa</taxon>
        <taxon>Spiralia</taxon>
        <taxon>Lophotrochozoa</taxon>
        <taxon>Annelida</taxon>
        <taxon>Polychaeta</taxon>
        <taxon>Sedentaria</taxon>
        <taxon>Scolecida</taxon>
        <taxon>Capitellidae</taxon>
        <taxon>Capitella</taxon>
    </lineage>
</organism>
<dbReference type="PROSITE" id="PS51918">
    <property type="entry name" value="RADICAL_SAM"/>
    <property type="match status" value="1"/>
</dbReference>
<dbReference type="OrthoDB" id="1730074at2759"/>
<dbReference type="SMART" id="SM00729">
    <property type="entry name" value="Elp3"/>
    <property type="match status" value="1"/>
</dbReference>
<reference evidence="19 21" key="2">
    <citation type="journal article" date="2013" name="Nature">
        <title>Insights into bilaterian evolution from three spiralian genomes.</title>
        <authorList>
            <person name="Simakov O."/>
            <person name="Marletaz F."/>
            <person name="Cho S.J."/>
            <person name="Edsinger-Gonzales E."/>
            <person name="Havlak P."/>
            <person name="Hellsten U."/>
            <person name="Kuo D.H."/>
            <person name="Larsson T."/>
            <person name="Lv J."/>
            <person name="Arendt D."/>
            <person name="Savage R."/>
            <person name="Osoegawa K."/>
            <person name="de Jong P."/>
            <person name="Grimwood J."/>
            <person name="Chapman J.A."/>
            <person name="Shapiro H."/>
            <person name="Aerts A."/>
            <person name="Otillar R.P."/>
            <person name="Terry A.Y."/>
            <person name="Boore J.L."/>
            <person name="Grigoriev I.V."/>
            <person name="Lindberg D.R."/>
            <person name="Seaver E.C."/>
            <person name="Weisblat D.A."/>
            <person name="Putnam N.H."/>
            <person name="Rokhsar D.S."/>
        </authorList>
    </citation>
    <scope>NUCLEOTIDE SEQUENCE</scope>
    <source>
        <strain evidence="19 21">I ESC-2004</strain>
    </source>
</reference>
<keyword evidence="12 15" id="KW-0411">Iron-sulfur</keyword>
<gene>
    <name evidence="19" type="ORF">CAPTEDRAFT_20043</name>
</gene>
<dbReference type="CDD" id="cd01335">
    <property type="entry name" value="Radical_SAM"/>
    <property type="match status" value="1"/>
</dbReference>
<dbReference type="PANTHER" id="PTHR11918">
    <property type="entry name" value="RADICAL SAM PROTEINS"/>
    <property type="match status" value="1"/>
</dbReference>
<dbReference type="InterPro" id="IPR006466">
    <property type="entry name" value="MiaB-like_arc_euk"/>
</dbReference>
<evidence type="ECO:0000259" key="17">
    <source>
        <dbReference type="PROSITE" id="PS51449"/>
    </source>
</evidence>
<dbReference type="SFLD" id="SFLDS00029">
    <property type="entry name" value="Radical_SAM"/>
    <property type="match status" value="1"/>
</dbReference>
<comment type="cofactor">
    <cofactor evidence="15">
        <name>[4Fe-4S] cluster</name>
        <dbReference type="ChEBI" id="CHEBI:49883"/>
    </cofactor>
    <text evidence="15">Binds 1 or 2 [4Fe-4S] cluster. One cluster is coordinated with 3 cysteines and an exchangeable S-adenosyl-L-methionine.</text>
</comment>